<keyword evidence="3" id="KW-1185">Reference proteome</keyword>
<proteinExistence type="predicted"/>
<protein>
    <submittedName>
        <fullName evidence="2">Uncharacterized protein</fullName>
    </submittedName>
</protein>
<dbReference type="GeneID" id="9095253"/>
<accession>C1H5S7</accession>
<evidence type="ECO:0000313" key="2">
    <source>
        <dbReference type="EMBL" id="EEH35225.2"/>
    </source>
</evidence>
<dbReference type="Proteomes" id="UP000002059">
    <property type="component" value="Partially assembled WGS sequence"/>
</dbReference>
<dbReference type="HOGENOM" id="CLU_1138313_0_0_1"/>
<dbReference type="VEuPathDB" id="FungiDB:PAAG_06272"/>
<dbReference type="RefSeq" id="XP_002792007.2">
    <property type="nucleotide sequence ID" value="XM_002791961.2"/>
</dbReference>
<sequence>MTQQGPRPGSRLADKSDSPPLDLSCHVSKGLSLCASSAQTTRRIHHPLAATTTKRLALLHFSGSSSTDPLPLLWSQLVVSQGLLGLSRCGDLLWSLFSFPSFSLPSPFPISIPVLSWSRQRITPTIPVNRHYPLTLLSPTVRSCVVIPSFLTSTCIILHHHDLPAHPPASNPPSSFILAFWVEEHGLGFPLLPLLDPSIRVALSPSTSLRKIPVALRVLEALCHSPDTELQSASRMLLTYHLHY</sequence>
<gene>
    <name evidence="2" type="ORF">PAAG_06272</name>
</gene>
<evidence type="ECO:0000256" key="1">
    <source>
        <dbReference type="SAM" id="MobiDB-lite"/>
    </source>
</evidence>
<feature type="region of interest" description="Disordered" evidence="1">
    <location>
        <begin position="1"/>
        <end position="20"/>
    </location>
</feature>
<reference evidence="2 3" key="1">
    <citation type="journal article" date="2011" name="PLoS Genet.">
        <title>Comparative genomic analysis of human fungal pathogens causing paracoccidioidomycosis.</title>
        <authorList>
            <person name="Desjardins C.A."/>
            <person name="Champion M.D."/>
            <person name="Holder J.W."/>
            <person name="Muszewska A."/>
            <person name="Goldberg J."/>
            <person name="Bailao A.M."/>
            <person name="Brigido M.M."/>
            <person name="Ferreira M.E."/>
            <person name="Garcia A.M."/>
            <person name="Grynberg M."/>
            <person name="Gujja S."/>
            <person name="Heiman D.I."/>
            <person name="Henn M.R."/>
            <person name="Kodira C.D."/>
            <person name="Leon-Narvaez H."/>
            <person name="Longo L.V."/>
            <person name="Ma L.J."/>
            <person name="Malavazi I."/>
            <person name="Matsuo A.L."/>
            <person name="Morais F.V."/>
            <person name="Pereira M."/>
            <person name="Rodriguez-Brito S."/>
            <person name="Sakthikumar S."/>
            <person name="Salem-Izacc S.M."/>
            <person name="Sykes S.M."/>
            <person name="Teixeira M.M."/>
            <person name="Vallejo M.C."/>
            <person name="Walter M.E."/>
            <person name="Yandava C."/>
            <person name="Young S."/>
            <person name="Zeng Q."/>
            <person name="Zucker J."/>
            <person name="Felipe M.S."/>
            <person name="Goldman G.H."/>
            <person name="Haas B.J."/>
            <person name="McEwen J.G."/>
            <person name="Nino-Vega G."/>
            <person name="Puccia R."/>
            <person name="San-Blas G."/>
            <person name="Soares C.M."/>
            <person name="Birren B.W."/>
            <person name="Cuomo C.A."/>
        </authorList>
    </citation>
    <scope>NUCLEOTIDE SEQUENCE [LARGE SCALE GENOMIC DNA]</scope>
    <source>
        <strain evidence="3">ATCC MYA-826 / Pb01</strain>
    </source>
</reference>
<dbReference type="EMBL" id="KN294008">
    <property type="protein sequence ID" value="EEH35225.2"/>
    <property type="molecule type" value="Genomic_DNA"/>
</dbReference>
<organism evidence="2 3">
    <name type="scientific">Paracoccidioides lutzii (strain ATCC MYA-826 / Pb01)</name>
    <name type="common">Paracoccidioides brasiliensis</name>
    <dbReference type="NCBI Taxonomy" id="502779"/>
    <lineage>
        <taxon>Eukaryota</taxon>
        <taxon>Fungi</taxon>
        <taxon>Dikarya</taxon>
        <taxon>Ascomycota</taxon>
        <taxon>Pezizomycotina</taxon>
        <taxon>Eurotiomycetes</taxon>
        <taxon>Eurotiomycetidae</taxon>
        <taxon>Onygenales</taxon>
        <taxon>Ajellomycetaceae</taxon>
        <taxon>Paracoccidioides</taxon>
    </lineage>
</organism>
<dbReference type="AlphaFoldDB" id="C1H5S7"/>
<name>C1H5S7_PARBA</name>
<evidence type="ECO:0000313" key="3">
    <source>
        <dbReference type="Proteomes" id="UP000002059"/>
    </source>
</evidence>
<dbReference type="KEGG" id="pbl:PAAG_06272"/>